<evidence type="ECO:0000313" key="4">
    <source>
        <dbReference type="Proteomes" id="UP000528286"/>
    </source>
</evidence>
<name>A0A7W6NN07_9HYPH</name>
<organism evidence="3 4">
    <name type="scientific">Gellertiella hungarica</name>
    <dbReference type="NCBI Taxonomy" id="1572859"/>
    <lineage>
        <taxon>Bacteria</taxon>
        <taxon>Pseudomonadati</taxon>
        <taxon>Pseudomonadota</taxon>
        <taxon>Alphaproteobacteria</taxon>
        <taxon>Hyphomicrobiales</taxon>
        <taxon>Rhizobiaceae</taxon>
        <taxon>Gellertiella</taxon>
    </lineage>
</organism>
<protein>
    <submittedName>
        <fullName evidence="3">Hemerythrin-like domain-containing protein</fullName>
    </submittedName>
</protein>
<dbReference type="Gene3D" id="1.20.120.520">
    <property type="entry name" value="nmb1532 protein domain like"/>
    <property type="match status" value="1"/>
</dbReference>
<dbReference type="InterPro" id="IPR012312">
    <property type="entry name" value="Hemerythrin-like"/>
</dbReference>
<dbReference type="Pfam" id="PF01814">
    <property type="entry name" value="Hemerythrin"/>
    <property type="match status" value="1"/>
</dbReference>
<evidence type="ECO:0000256" key="1">
    <source>
        <dbReference type="SAM" id="MobiDB-lite"/>
    </source>
</evidence>
<gene>
    <name evidence="3" type="ORF">GGR23_004197</name>
</gene>
<evidence type="ECO:0000313" key="3">
    <source>
        <dbReference type="EMBL" id="MBB4066970.1"/>
    </source>
</evidence>
<dbReference type="RefSeq" id="WP_246365949.1">
    <property type="nucleotide sequence ID" value="NZ_JACIEZ010000013.1"/>
</dbReference>
<reference evidence="3 4" key="1">
    <citation type="submission" date="2020-08" db="EMBL/GenBank/DDBJ databases">
        <title>Genomic Encyclopedia of Type Strains, Phase IV (KMG-IV): sequencing the most valuable type-strain genomes for metagenomic binning, comparative biology and taxonomic classification.</title>
        <authorList>
            <person name="Goeker M."/>
        </authorList>
    </citation>
    <scope>NUCLEOTIDE SEQUENCE [LARGE SCALE GENOMIC DNA]</scope>
    <source>
        <strain evidence="3 4">DSM 29853</strain>
    </source>
</reference>
<dbReference type="Proteomes" id="UP000528286">
    <property type="component" value="Unassembled WGS sequence"/>
</dbReference>
<feature type="domain" description="Hemerythrin-like" evidence="2">
    <location>
        <begin position="27"/>
        <end position="156"/>
    </location>
</feature>
<keyword evidence="4" id="KW-1185">Reference proteome</keyword>
<comment type="caution">
    <text evidence="3">The sequence shown here is derived from an EMBL/GenBank/DDBJ whole genome shotgun (WGS) entry which is preliminary data.</text>
</comment>
<feature type="region of interest" description="Disordered" evidence="1">
    <location>
        <begin position="1"/>
        <end position="20"/>
    </location>
</feature>
<proteinExistence type="predicted"/>
<dbReference type="AlphaFoldDB" id="A0A7W6NN07"/>
<accession>A0A7W6NN07</accession>
<evidence type="ECO:0000259" key="2">
    <source>
        <dbReference type="Pfam" id="PF01814"/>
    </source>
</evidence>
<sequence>MHGSEVTRRQHGSAPQPEADKPSLAIMLAAQDEQLALCRELEDIADSLPGSVNRQKCIYAAQALGTLMKRTHAYEEDVFFPWLERGREADDRLASILKRLRYEHFEDECYAEELMEVLLKLGRGDPVNMEATGYMLRGFFEARRRHIAFERDHLHTYMRP</sequence>
<dbReference type="EMBL" id="JACIEZ010000013">
    <property type="protein sequence ID" value="MBB4066970.1"/>
    <property type="molecule type" value="Genomic_DNA"/>
</dbReference>